<protein>
    <submittedName>
        <fullName evidence="2">Uncharacterized protein</fullName>
    </submittedName>
</protein>
<comment type="caution">
    <text evidence="2">The sequence shown here is derived from an EMBL/GenBank/DDBJ whole genome shotgun (WGS) entry which is preliminary data.</text>
</comment>
<dbReference type="EMBL" id="SHMF01000001">
    <property type="protein sequence ID" value="TAA37815.1"/>
    <property type="molecule type" value="Genomic_DNA"/>
</dbReference>
<gene>
    <name evidence="2" type="ORF">EA656_03925</name>
</gene>
<sequence>MSAINLIDKLLNPSFALIGQLLSVSRKTIARRLSFLALAAFFLLVGLFLILRFVWDEIDSRSSWRNAEQVWATEDALRSRALSAIDDCIEATKREDPEVKWYCDEAKWRYTQVAWPTPQEREKEVVRREVYWAMRSDLLMQSRREEAKRKASRPELWERVVGSLGKFELQFVVALMTTIAYLSVTGALYRGTGQRDLDKSKIAPANRSAAT</sequence>
<reference evidence="2 3" key="1">
    <citation type="submission" date="2019-02" db="EMBL/GenBank/DDBJ databases">
        <title>WGS of Pseudoxanthomonas species novum from clinical isolates.</title>
        <authorList>
            <person name="Bernier A.-M."/>
            <person name="Bernard K."/>
            <person name="Vachon A."/>
        </authorList>
    </citation>
    <scope>NUCLEOTIDE SEQUENCE [LARGE SCALE GENOMIC DNA]</scope>
    <source>
        <strain evidence="2 3">NML140781</strain>
    </source>
</reference>
<evidence type="ECO:0000313" key="3">
    <source>
        <dbReference type="Proteomes" id="UP000292087"/>
    </source>
</evidence>
<keyword evidence="1" id="KW-1133">Transmembrane helix</keyword>
<dbReference type="RefSeq" id="WP_130522748.1">
    <property type="nucleotide sequence ID" value="NZ_SHLZ01000003.1"/>
</dbReference>
<name>A0A4Q8M0H3_9GAMM</name>
<evidence type="ECO:0000313" key="2">
    <source>
        <dbReference type="EMBL" id="TAA37815.1"/>
    </source>
</evidence>
<keyword evidence="1" id="KW-0812">Transmembrane</keyword>
<dbReference type="AlphaFoldDB" id="A0A4Q8M0H3"/>
<keyword evidence="1" id="KW-0472">Membrane</keyword>
<accession>A0A4Q8M0H3</accession>
<evidence type="ECO:0000256" key="1">
    <source>
        <dbReference type="SAM" id="Phobius"/>
    </source>
</evidence>
<feature type="transmembrane region" description="Helical" evidence="1">
    <location>
        <begin position="169"/>
        <end position="189"/>
    </location>
</feature>
<dbReference type="Proteomes" id="UP000292087">
    <property type="component" value="Unassembled WGS sequence"/>
</dbReference>
<organism evidence="2 3">
    <name type="scientific">Pseudoxanthomonas winnipegensis</name>
    <dbReference type="NCBI Taxonomy" id="2480810"/>
    <lineage>
        <taxon>Bacteria</taxon>
        <taxon>Pseudomonadati</taxon>
        <taxon>Pseudomonadota</taxon>
        <taxon>Gammaproteobacteria</taxon>
        <taxon>Lysobacterales</taxon>
        <taxon>Lysobacteraceae</taxon>
        <taxon>Pseudoxanthomonas</taxon>
    </lineage>
</organism>
<proteinExistence type="predicted"/>
<feature type="transmembrane region" description="Helical" evidence="1">
    <location>
        <begin position="33"/>
        <end position="55"/>
    </location>
</feature>